<dbReference type="EMBL" id="VDCI01000006">
    <property type="protein sequence ID" value="TNJ36383.1"/>
    <property type="molecule type" value="Genomic_DNA"/>
</dbReference>
<dbReference type="Gene3D" id="2.40.160.160">
    <property type="entry name" value="Inverse autotransporter, beta-domain"/>
    <property type="match status" value="1"/>
</dbReference>
<evidence type="ECO:0000313" key="5">
    <source>
        <dbReference type="Proteomes" id="UP000309544"/>
    </source>
</evidence>
<evidence type="ECO:0000259" key="3">
    <source>
        <dbReference type="Pfam" id="PF11924"/>
    </source>
</evidence>
<evidence type="ECO:0000256" key="2">
    <source>
        <dbReference type="SAM" id="SignalP"/>
    </source>
</evidence>
<dbReference type="AlphaFoldDB" id="A0A5C4RYL2"/>
<comment type="similarity">
    <text evidence="1">Belongs to the intimin/invasin family.</text>
</comment>
<organism evidence="4 5">
    <name type="scientific">Prosthecochloris vibrioformis</name>
    <name type="common">Chlorobium vibrioforme</name>
    <dbReference type="NCBI Taxonomy" id="1098"/>
    <lineage>
        <taxon>Bacteria</taxon>
        <taxon>Pseudomonadati</taxon>
        <taxon>Chlorobiota</taxon>
        <taxon>Chlorobiia</taxon>
        <taxon>Chlorobiales</taxon>
        <taxon>Chlorobiaceae</taxon>
        <taxon>Prosthecochloris</taxon>
    </lineage>
</organism>
<dbReference type="InterPro" id="IPR038177">
    <property type="entry name" value="IAT_beta_sf"/>
</dbReference>
<feature type="chain" id="PRO_5023015053" description="Inverse autotransporter beta-domain domain-containing protein" evidence="2">
    <location>
        <begin position="23"/>
        <end position="275"/>
    </location>
</feature>
<dbReference type="InterPro" id="IPR024519">
    <property type="entry name" value="IAT_beta"/>
</dbReference>
<feature type="signal peptide" evidence="2">
    <location>
        <begin position="1"/>
        <end position="22"/>
    </location>
</feature>
<feature type="domain" description="Inverse autotransporter beta-domain" evidence="3">
    <location>
        <begin position="54"/>
        <end position="262"/>
    </location>
</feature>
<dbReference type="RefSeq" id="WP_068866149.1">
    <property type="nucleotide sequence ID" value="NZ_VDCI01000006.1"/>
</dbReference>
<name>A0A5C4RYL2_PROVB</name>
<accession>A0A5C4RYL2</accession>
<reference evidence="4 5" key="1">
    <citation type="submission" date="2019-05" db="EMBL/GenBank/DDBJ databases">
        <title>Draft Whole-Genome sequence of the green sulfur bacterium Prosthecochloris vibrioformis DSM 260.</title>
        <authorList>
            <person name="Meyer T.E."/>
            <person name="Kyndt J.A."/>
        </authorList>
    </citation>
    <scope>NUCLEOTIDE SEQUENCE [LARGE SCALE GENOMIC DNA]</scope>
    <source>
        <strain evidence="4 5">DSM 260</strain>
    </source>
</reference>
<comment type="caution">
    <text evidence="4">The sequence shown here is derived from an EMBL/GenBank/DDBJ whole genome shotgun (WGS) entry which is preliminary data.</text>
</comment>
<sequence>MKKQLALAALGAALCISTPAQAEPRDADFCMPCGVTEISLEGMTDKEPVWGALLLRPIAESDDHTCNTYFQTSIERTDGRTTFDAGIGRRRLVADNKVLLGANLFVDHEFPEDHERLSVGAELRTSVVELNTNYYRALTGWKDVSDTVEEQAMDGFDIEAGVPLPYLPATQVRYKHSIWNGIDDVSDVHGNTVSLAAAILPGMEVEAGYTGYNNQPSERFMKVTYMFGGTKLREQKTPRVSDNAYSFDSMEDRRFEKVRRENRSFVAETEEPLIL</sequence>
<dbReference type="Pfam" id="PF11924">
    <property type="entry name" value="IAT_beta"/>
    <property type="match status" value="1"/>
</dbReference>
<evidence type="ECO:0000313" key="4">
    <source>
        <dbReference type="EMBL" id="TNJ36383.1"/>
    </source>
</evidence>
<gene>
    <name evidence="4" type="ORF">FGF68_07900</name>
</gene>
<keyword evidence="5" id="KW-1185">Reference proteome</keyword>
<dbReference type="GO" id="GO:0009279">
    <property type="term" value="C:cell outer membrane"/>
    <property type="evidence" value="ECO:0007669"/>
    <property type="project" value="TreeGrafter"/>
</dbReference>
<proteinExistence type="inferred from homology"/>
<keyword evidence="2" id="KW-0732">Signal</keyword>
<dbReference type="PANTHER" id="PTHR39576:SF2">
    <property type="entry name" value="ATTACHING AND EFFACING PROTEIN HOMOLOG-RELATED"/>
    <property type="match status" value="1"/>
</dbReference>
<dbReference type="InterPro" id="IPR051715">
    <property type="entry name" value="Intimin-Invasin_domain"/>
</dbReference>
<dbReference type="PANTHER" id="PTHR39576">
    <property type="entry name" value="ATTACHING AND EFFACING PROTEIN HOMOLOG-RELATED-RELATED"/>
    <property type="match status" value="1"/>
</dbReference>
<dbReference type="Proteomes" id="UP000309544">
    <property type="component" value="Unassembled WGS sequence"/>
</dbReference>
<evidence type="ECO:0000256" key="1">
    <source>
        <dbReference type="ARBA" id="ARBA00010116"/>
    </source>
</evidence>
<protein>
    <recommendedName>
        <fullName evidence="3">Inverse autotransporter beta-domain domain-containing protein</fullName>
    </recommendedName>
</protein>